<dbReference type="PATRIC" id="fig|1194972.3.peg.1386"/>
<dbReference type="SUPFAM" id="SSF53955">
    <property type="entry name" value="Lysozyme-like"/>
    <property type="match status" value="1"/>
</dbReference>
<dbReference type="CDD" id="cd13399">
    <property type="entry name" value="Slt35-like"/>
    <property type="match status" value="1"/>
</dbReference>
<comment type="caution">
    <text evidence="2">The sequence shown here is derived from an EMBL/GenBank/DDBJ whole genome shotgun (WGS) entry which is preliminary data.</text>
</comment>
<accession>K0VJ62</accession>
<organism evidence="2 3">
    <name type="scientific">Mycolicibacterium vaccae ATCC 25954</name>
    <dbReference type="NCBI Taxonomy" id="1194972"/>
    <lineage>
        <taxon>Bacteria</taxon>
        <taxon>Bacillati</taxon>
        <taxon>Actinomycetota</taxon>
        <taxon>Actinomycetes</taxon>
        <taxon>Mycobacteriales</taxon>
        <taxon>Mycobacteriaceae</taxon>
        <taxon>Mycolicibacterium</taxon>
    </lineage>
</organism>
<dbReference type="RefSeq" id="WP_003931003.1">
    <property type="nucleotide sequence ID" value="NZ_JH814692.1"/>
</dbReference>
<dbReference type="Gene3D" id="1.10.530.10">
    <property type="match status" value="1"/>
</dbReference>
<dbReference type="eggNOG" id="COG0741">
    <property type="taxonomic scope" value="Bacteria"/>
</dbReference>
<reference evidence="2 3" key="1">
    <citation type="journal article" date="2012" name="J. Bacteriol.">
        <title>Complete Genome Sequence of Mycobacterium vaccae Type Strain ATCC 25954.</title>
        <authorList>
            <person name="Ho Y.S."/>
            <person name="Adroub S.A."/>
            <person name="Abadi M."/>
            <person name="Al Alwan B."/>
            <person name="Alkhateeb R."/>
            <person name="Gao G."/>
            <person name="Ragab A."/>
            <person name="Ali S."/>
            <person name="van Soolingen D."/>
            <person name="Bitter W."/>
            <person name="Pain A."/>
            <person name="Abdallah A.M."/>
        </authorList>
    </citation>
    <scope>NUCLEOTIDE SEQUENCE [LARGE SCALE GENOMIC DNA]</scope>
    <source>
        <strain evidence="2 3">ATCC 25954</strain>
    </source>
</reference>
<evidence type="ECO:0000313" key="2">
    <source>
        <dbReference type="EMBL" id="EJZ11164.1"/>
    </source>
</evidence>
<feature type="compositionally biased region" description="Pro residues" evidence="1">
    <location>
        <begin position="50"/>
        <end position="68"/>
    </location>
</feature>
<protein>
    <submittedName>
        <fullName evidence="2">Transglycosylase</fullName>
    </submittedName>
</protein>
<dbReference type="InterPro" id="IPR023346">
    <property type="entry name" value="Lysozyme-like_dom_sf"/>
</dbReference>
<dbReference type="AlphaFoldDB" id="K0VJ62"/>
<keyword evidence="3" id="KW-1185">Reference proteome</keyword>
<dbReference type="HOGENOM" id="CLU_066861_0_0_11"/>
<evidence type="ECO:0000313" key="3">
    <source>
        <dbReference type="Proteomes" id="UP000006072"/>
    </source>
</evidence>
<feature type="region of interest" description="Disordered" evidence="1">
    <location>
        <begin position="43"/>
        <end position="71"/>
    </location>
</feature>
<evidence type="ECO:0000256" key="1">
    <source>
        <dbReference type="SAM" id="MobiDB-lite"/>
    </source>
</evidence>
<dbReference type="EMBL" id="ALQA01000010">
    <property type="protein sequence ID" value="EJZ11164.1"/>
    <property type="molecule type" value="Genomic_DNA"/>
</dbReference>
<sequence length="325" mass="34798">MGWGERLFKNRPAVILAASGAVALVGGAVFAVAPAREAERGAEVAQVAPRPVPSRPASPLPPSPPPSAQPRLAADPVALVDHLVADERTLRDPSASEADLLAAARRQQVAYRVLGRHPEWDAVVRPRVPGPLLEVYDRNVDARRQLTAMSTGRGKPTLPAWRIEPPAPAPELVGYYRESEAGSGVAWNYLAAINLVETAFGRIAGVSTAGAQGPMQFLPSTFASYGAGGDITAERDSIMAAGRFLAAHGFARDREAALYRYNNSNNYVRAVTQYATLIAADPVAFAGYYRWDVYYNSSAGDVVLPVGYAAAEPIRVEDYLARHPQ</sequence>
<name>K0VJ62_MYCVA</name>
<dbReference type="Proteomes" id="UP000006072">
    <property type="component" value="Unassembled WGS sequence"/>
</dbReference>
<gene>
    <name evidence="2" type="ORF">MVAC_06887</name>
</gene>
<proteinExistence type="predicted"/>